<protein>
    <submittedName>
        <fullName evidence="3">Imidazoleglycerol-phosphate dehydratase</fullName>
    </submittedName>
</protein>
<dbReference type="Gene3D" id="2.40.128.520">
    <property type="match status" value="1"/>
</dbReference>
<gene>
    <name evidence="3" type="ORF">LOKVESSMR4R_00976</name>
</gene>
<keyword evidence="1" id="KW-0732">Signal</keyword>
<name>A0A1Y0E9N0_9RHOB</name>
<dbReference type="AlphaFoldDB" id="A0A1Y0E9N0"/>
<dbReference type="Proteomes" id="UP000195273">
    <property type="component" value="Chromosome"/>
</dbReference>
<sequence>MKHLILAAAAAFALAGGASAQDAAIGTWQTEVDDGAFAYITIAPCGTAVCGAIARTFNSEGEYDSPNLGRQIVIDMAPNGDGTYNGQVWRPSNDRIYVGKMDVAGDALRLRGCVAGGLICASQNWVRIE</sequence>
<dbReference type="PANTHER" id="PTHR36919">
    <property type="entry name" value="BLR1215 PROTEIN"/>
    <property type="match status" value="1"/>
</dbReference>
<keyword evidence="4" id="KW-1185">Reference proteome</keyword>
<evidence type="ECO:0000313" key="3">
    <source>
        <dbReference type="EMBL" id="ARU00306.1"/>
    </source>
</evidence>
<evidence type="ECO:0000256" key="1">
    <source>
        <dbReference type="SAM" id="SignalP"/>
    </source>
</evidence>
<feature type="domain" description="DUF2147" evidence="2">
    <location>
        <begin position="26"/>
        <end position="127"/>
    </location>
</feature>
<dbReference type="EMBL" id="CP021431">
    <property type="protein sequence ID" value="ARU00306.1"/>
    <property type="molecule type" value="Genomic_DNA"/>
</dbReference>
<reference evidence="3 4" key="1">
    <citation type="submission" date="2017-05" db="EMBL/GenBank/DDBJ databases">
        <title>Genome Sequence of Loktanella vestfoldensis Strain SMR4r Isolated from a Culture of the Diatom Skeletonema marinoi.</title>
        <authorList>
            <person name="Topel M."/>
            <person name="Pinder M.I.M."/>
            <person name="Johansson O.N."/>
            <person name="Kourtchenko O."/>
            <person name="Godhe A."/>
            <person name="Clarke A.K."/>
        </authorList>
    </citation>
    <scope>NUCLEOTIDE SEQUENCE [LARGE SCALE GENOMIC DNA]</scope>
    <source>
        <strain evidence="3 4">SMR4r</strain>
    </source>
</reference>
<accession>A0A1Y0E9N0</accession>
<dbReference type="InterPro" id="IPR019223">
    <property type="entry name" value="DUF2147"/>
</dbReference>
<dbReference type="Pfam" id="PF09917">
    <property type="entry name" value="DUF2147"/>
    <property type="match status" value="1"/>
</dbReference>
<proteinExistence type="predicted"/>
<dbReference type="KEGG" id="lvs:LOKVESSMR4R_00976"/>
<dbReference type="PANTHER" id="PTHR36919:SF2">
    <property type="entry name" value="BLL6627 PROTEIN"/>
    <property type="match status" value="1"/>
</dbReference>
<organism evidence="3 4">
    <name type="scientific">Yoonia vestfoldensis</name>
    <dbReference type="NCBI Taxonomy" id="245188"/>
    <lineage>
        <taxon>Bacteria</taxon>
        <taxon>Pseudomonadati</taxon>
        <taxon>Pseudomonadota</taxon>
        <taxon>Alphaproteobacteria</taxon>
        <taxon>Rhodobacterales</taxon>
        <taxon>Paracoccaceae</taxon>
        <taxon>Yoonia</taxon>
    </lineage>
</organism>
<evidence type="ECO:0000259" key="2">
    <source>
        <dbReference type="Pfam" id="PF09917"/>
    </source>
</evidence>
<evidence type="ECO:0000313" key="4">
    <source>
        <dbReference type="Proteomes" id="UP000195273"/>
    </source>
</evidence>
<dbReference type="RefSeq" id="WP_087206545.1">
    <property type="nucleotide sequence ID" value="NZ_CP021431.1"/>
</dbReference>
<feature type="signal peptide" evidence="1">
    <location>
        <begin position="1"/>
        <end position="20"/>
    </location>
</feature>
<dbReference type="OrthoDB" id="9811671at2"/>
<feature type="chain" id="PRO_5012440291" evidence="1">
    <location>
        <begin position="21"/>
        <end position="129"/>
    </location>
</feature>
<dbReference type="STRING" id="1122181.GCA_000382265_00814"/>